<reference evidence="1 2" key="1">
    <citation type="journal article" date="2019" name="Sci. Rep.">
        <title>Orb-weaving spider Araneus ventricosus genome elucidates the spidroin gene catalogue.</title>
        <authorList>
            <person name="Kono N."/>
            <person name="Nakamura H."/>
            <person name="Ohtoshi R."/>
            <person name="Moran D.A.P."/>
            <person name="Shinohara A."/>
            <person name="Yoshida Y."/>
            <person name="Fujiwara M."/>
            <person name="Mori M."/>
            <person name="Tomita M."/>
            <person name="Arakawa K."/>
        </authorList>
    </citation>
    <scope>NUCLEOTIDE SEQUENCE [LARGE SCALE GENOMIC DNA]</scope>
</reference>
<evidence type="ECO:0000313" key="2">
    <source>
        <dbReference type="Proteomes" id="UP000499080"/>
    </source>
</evidence>
<dbReference type="Proteomes" id="UP000499080">
    <property type="component" value="Unassembled WGS sequence"/>
</dbReference>
<gene>
    <name evidence="1" type="ORF">AVEN_269087_1</name>
</gene>
<evidence type="ECO:0000313" key="1">
    <source>
        <dbReference type="EMBL" id="GBM89614.1"/>
    </source>
</evidence>
<dbReference type="EMBL" id="BGPR01003554">
    <property type="protein sequence ID" value="GBM89614.1"/>
    <property type="molecule type" value="Genomic_DNA"/>
</dbReference>
<name>A0A4Y2JI61_ARAVE</name>
<comment type="caution">
    <text evidence="1">The sequence shown here is derived from an EMBL/GenBank/DDBJ whole genome shotgun (WGS) entry which is preliminary data.</text>
</comment>
<sequence>MILTRPQDANISSGMTSILITLEPQGRGGLVVGSRPFCRRVPGSQRDSSEDRRVWGLLHSKSYEVAKRPPVGVGLWFKITRSIPKSPSCCFKTGC</sequence>
<proteinExistence type="predicted"/>
<dbReference type="AlphaFoldDB" id="A0A4Y2JI61"/>
<keyword evidence="2" id="KW-1185">Reference proteome</keyword>
<protein>
    <submittedName>
        <fullName evidence="1">Uncharacterized protein</fullName>
    </submittedName>
</protein>
<organism evidence="1 2">
    <name type="scientific">Araneus ventricosus</name>
    <name type="common">Orbweaver spider</name>
    <name type="synonym">Epeira ventricosa</name>
    <dbReference type="NCBI Taxonomy" id="182803"/>
    <lineage>
        <taxon>Eukaryota</taxon>
        <taxon>Metazoa</taxon>
        <taxon>Ecdysozoa</taxon>
        <taxon>Arthropoda</taxon>
        <taxon>Chelicerata</taxon>
        <taxon>Arachnida</taxon>
        <taxon>Araneae</taxon>
        <taxon>Araneomorphae</taxon>
        <taxon>Entelegynae</taxon>
        <taxon>Araneoidea</taxon>
        <taxon>Araneidae</taxon>
        <taxon>Araneus</taxon>
    </lineage>
</organism>
<accession>A0A4Y2JI61</accession>